<name>A0A7Z0MMK0_9GAMM</name>
<reference evidence="7 8" key="1">
    <citation type="submission" date="2020-05" db="EMBL/GenBank/DDBJ databases">
        <title>Horizontal transmission and recombination maintain forever young bacterial symbiont genomes.</title>
        <authorList>
            <person name="Russell S.L."/>
            <person name="Pepper-Tunick E."/>
            <person name="Svedberg J."/>
            <person name="Byrne A."/>
            <person name="Ruelas Castillo J."/>
            <person name="Vollmers C."/>
            <person name="Beinart R.A."/>
            <person name="Corbett-Detig R."/>
        </authorList>
    </citation>
    <scope>NUCLEOTIDE SEQUENCE [LARGE SCALE GENOMIC DNA]</scope>
    <source>
        <strain evidence="7">4727-3</strain>
    </source>
</reference>
<comment type="subcellular location">
    <subcellularLocation>
        <location evidence="1">Membrane</location>
        <topology evidence="1">Multi-pass membrane protein</topology>
    </subcellularLocation>
</comment>
<dbReference type="GO" id="GO:0004252">
    <property type="term" value="F:serine-type endopeptidase activity"/>
    <property type="evidence" value="ECO:0007669"/>
    <property type="project" value="InterPro"/>
</dbReference>
<dbReference type="InterPro" id="IPR022764">
    <property type="entry name" value="Peptidase_S54_rhomboid_dom"/>
</dbReference>
<feature type="transmembrane region" description="Helical" evidence="5">
    <location>
        <begin position="12"/>
        <end position="36"/>
    </location>
</feature>
<dbReference type="PANTHER" id="PTHR43731:SF26">
    <property type="entry name" value="RHOMBOID-LIKE PROTEIN 10, CHLOROPLASTIC"/>
    <property type="match status" value="1"/>
</dbReference>
<evidence type="ECO:0000256" key="3">
    <source>
        <dbReference type="ARBA" id="ARBA00022989"/>
    </source>
</evidence>
<sequence>MQGVYLRLNLSFITNLFLHGGWLHLIMNMWFLWIFADNVEDRMGHGRFMSFILCGFLRPGYSAYIHLN</sequence>
<keyword evidence="3 5" id="KW-1133">Transmembrane helix</keyword>
<dbReference type="PANTHER" id="PTHR43731">
    <property type="entry name" value="RHOMBOID PROTEASE"/>
    <property type="match status" value="1"/>
</dbReference>
<keyword evidence="7" id="KW-0645">Protease</keyword>
<feature type="domain" description="Peptidase S54 rhomboid" evidence="6">
    <location>
        <begin position="11"/>
        <end position="60"/>
    </location>
</feature>
<keyword evidence="2 5" id="KW-0812">Transmembrane</keyword>
<dbReference type="InterPro" id="IPR035952">
    <property type="entry name" value="Rhomboid-like_sf"/>
</dbReference>
<evidence type="ECO:0000256" key="2">
    <source>
        <dbReference type="ARBA" id="ARBA00022692"/>
    </source>
</evidence>
<dbReference type="GO" id="GO:0006508">
    <property type="term" value="P:proteolysis"/>
    <property type="evidence" value="ECO:0007669"/>
    <property type="project" value="UniProtKB-KW"/>
</dbReference>
<organism evidence="7 8">
    <name type="scientific">Candidatus Methanofishera endochildressiae</name>
    <dbReference type="NCBI Taxonomy" id="2738884"/>
    <lineage>
        <taxon>Bacteria</taxon>
        <taxon>Pseudomonadati</taxon>
        <taxon>Pseudomonadota</taxon>
        <taxon>Gammaproteobacteria</taxon>
        <taxon>Candidatus Methanofishera</taxon>
    </lineage>
</organism>
<dbReference type="GO" id="GO:0016020">
    <property type="term" value="C:membrane"/>
    <property type="evidence" value="ECO:0007669"/>
    <property type="project" value="UniProtKB-SubCell"/>
</dbReference>
<proteinExistence type="predicted"/>
<keyword evidence="7" id="KW-0378">Hydrolase</keyword>
<dbReference type="AlphaFoldDB" id="A0A7Z0MMK0"/>
<dbReference type="Proteomes" id="UP000537890">
    <property type="component" value="Unassembled WGS sequence"/>
</dbReference>
<gene>
    <name evidence="7" type="ORF">H0A75_00910</name>
</gene>
<comment type="caution">
    <text evidence="7">The sequence shown here is derived from an EMBL/GenBank/DDBJ whole genome shotgun (WGS) entry which is preliminary data.</text>
</comment>
<evidence type="ECO:0000259" key="6">
    <source>
        <dbReference type="Pfam" id="PF01694"/>
    </source>
</evidence>
<keyword evidence="4 5" id="KW-0472">Membrane</keyword>
<dbReference type="InterPro" id="IPR050925">
    <property type="entry name" value="Rhomboid_protease_S54"/>
</dbReference>
<dbReference type="Pfam" id="PF01694">
    <property type="entry name" value="Rhomboid"/>
    <property type="match status" value="1"/>
</dbReference>
<accession>A0A7Z0MMK0</accession>
<dbReference type="EMBL" id="JACCHS010000007">
    <property type="protein sequence ID" value="NYT46471.1"/>
    <property type="molecule type" value="Genomic_DNA"/>
</dbReference>
<evidence type="ECO:0000256" key="1">
    <source>
        <dbReference type="ARBA" id="ARBA00004141"/>
    </source>
</evidence>
<evidence type="ECO:0000313" key="8">
    <source>
        <dbReference type="Proteomes" id="UP000537890"/>
    </source>
</evidence>
<protein>
    <submittedName>
        <fullName evidence="7">Rhomboid family intramembrane serine protease</fullName>
    </submittedName>
</protein>
<evidence type="ECO:0000313" key="7">
    <source>
        <dbReference type="EMBL" id="NYT46471.1"/>
    </source>
</evidence>
<evidence type="ECO:0000256" key="4">
    <source>
        <dbReference type="ARBA" id="ARBA00023136"/>
    </source>
</evidence>
<dbReference type="SUPFAM" id="SSF144091">
    <property type="entry name" value="Rhomboid-like"/>
    <property type="match status" value="1"/>
</dbReference>
<dbReference type="Gene3D" id="1.20.1540.10">
    <property type="entry name" value="Rhomboid-like"/>
    <property type="match status" value="1"/>
</dbReference>
<evidence type="ECO:0000256" key="5">
    <source>
        <dbReference type="SAM" id="Phobius"/>
    </source>
</evidence>